<evidence type="ECO:0008006" key="3">
    <source>
        <dbReference type="Google" id="ProtNLM"/>
    </source>
</evidence>
<evidence type="ECO:0000313" key="2">
    <source>
        <dbReference type="Proteomes" id="UP001174205"/>
    </source>
</evidence>
<organism evidence="1 2">
    <name type="scientific">Paenibacillus vandeheii</name>
    <dbReference type="NCBI Taxonomy" id="3035917"/>
    <lineage>
        <taxon>Bacteria</taxon>
        <taxon>Bacillati</taxon>
        <taxon>Bacillota</taxon>
        <taxon>Bacilli</taxon>
        <taxon>Bacillales</taxon>
        <taxon>Paenibacillaceae</taxon>
        <taxon>Paenibacillus</taxon>
    </lineage>
</organism>
<accession>A0ABT8J534</accession>
<sequence length="227" mass="26540">MSRYYDGYGLDSTVTLLRIAYDLNHWSEIIKLSEPLYDESIRIYNLNMLVGERYTEEIHTDRVIVYYIGYALLMRGIAHQKLLEFEKARECIKSYGNLKWLRSTDAETLNEIKYYTEISKVNLMVLDLLEGKAEALDEYLSFILQSKEELISGLLTLLEANRLSGLPINNFESLFEENIQAMNWNRIPDVDASYYLKFSYELSMYYGRNGRNDQAVRVLLNCASSHM</sequence>
<dbReference type="Proteomes" id="UP001174205">
    <property type="component" value="Unassembled WGS sequence"/>
</dbReference>
<proteinExistence type="predicted"/>
<evidence type="ECO:0000313" key="1">
    <source>
        <dbReference type="EMBL" id="MDN4600186.1"/>
    </source>
</evidence>
<reference evidence="1" key="1">
    <citation type="submission" date="2023-03" db="EMBL/GenBank/DDBJ databases">
        <title>MT1 and MT2 Draft Genomes of Novel Species.</title>
        <authorList>
            <person name="Venkateswaran K."/>
        </authorList>
    </citation>
    <scope>NUCLEOTIDE SEQUENCE</scope>
    <source>
        <strain evidence="1">F6_3S_P_1C</strain>
    </source>
</reference>
<dbReference type="RefSeq" id="WP_301244380.1">
    <property type="nucleotide sequence ID" value="NZ_JAROCD010000002.1"/>
</dbReference>
<gene>
    <name evidence="1" type="ORF">P5G61_03020</name>
</gene>
<dbReference type="EMBL" id="JAROCD010000002">
    <property type="protein sequence ID" value="MDN4600186.1"/>
    <property type="molecule type" value="Genomic_DNA"/>
</dbReference>
<comment type="caution">
    <text evidence="1">The sequence shown here is derived from an EMBL/GenBank/DDBJ whole genome shotgun (WGS) entry which is preliminary data.</text>
</comment>
<name>A0ABT8J534_9BACL</name>
<keyword evidence="2" id="KW-1185">Reference proteome</keyword>
<protein>
    <recommendedName>
        <fullName evidence="3">DNA-binding protein</fullName>
    </recommendedName>
</protein>